<evidence type="ECO:0000313" key="3">
    <source>
        <dbReference type="EMBL" id="QHS80121.1"/>
    </source>
</evidence>
<feature type="coiled-coil region" evidence="1">
    <location>
        <begin position="1816"/>
        <end position="1850"/>
    </location>
</feature>
<evidence type="ECO:0000256" key="1">
    <source>
        <dbReference type="SAM" id="Coils"/>
    </source>
</evidence>
<feature type="compositionally biased region" description="Basic and acidic residues" evidence="2">
    <location>
        <begin position="1071"/>
        <end position="1103"/>
    </location>
</feature>
<name>A0A6C0ALA9_9ZZZZ</name>
<organism evidence="3">
    <name type="scientific">viral metagenome</name>
    <dbReference type="NCBI Taxonomy" id="1070528"/>
    <lineage>
        <taxon>unclassified sequences</taxon>
        <taxon>metagenomes</taxon>
        <taxon>organismal metagenomes</taxon>
    </lineage>
</organism>
<reference evidence="3" key="1">
    <citation type="journal article" date="2020" name="Nature">
        <title>Giant virus diversity and host interactions through global metagenomics.</title>
        <authorList>
            <person name="Schulz F."/>
            <person name="Roux S."/>
            <person name="Paez-Espino D."/>
            <person name="Jungbluth S."/>
            <person name="Walsh D.A."/>
            <person name="Denef V.J."/>
            <person name="McMahon K.D."/>
            <person name="Konstantinidis K.T."/>
            <person name="Eloe-Fadrosh E.A."/>
            <person name="Kyrpides N.C."/>
            <person name="Woyke T."/>
        </authorList>
    </citation>
    <scope>NUCLEOTIDE SEQUENCE</scope>
    <source>
        <strain evidence="3">GVMAG-S-1039698-54</strain>
    </source>
</reference>
<accession>A0A6C0ALA9</accession>
<keyword evidence="1" id="KW-0175">Coiled coil</keyword>
<feature type="region of interest" description="Disordered" evidence="2">
    <location>
        <begin position="697"/>
        <end position="757"/>
    </location>
</feature>
<dbReference type="EMBL" id="MN740675">
    <property type="protein sequence ID" value="QHS80121.1"/>
    <property type="molecule type" value="Genomic_DNA"/>
</dbReference>
<evidence type="ECO:0000256" key="2">
    <source>
        <dbReference type="SAM" id="MobiDB-lite"/>
    </source>
</evidence>
<proteinExistence type="predicted"/>
<protein>
    <submittedName>
        <fullName evidence="3">Uncharacterized protein</fullName>
    </submittedName>
</protein>
<feature type="region of interest" description="Disordered" evidence="2">
    <location>
        <begin position="1050"/>
        <end position="1119"/>
    </location>
</feature>
<sequence length="2110" mass="248250">MLEIFKIFYKKNDEIEKIYVFGKENDLEKVEREALKKKGKVEYINSYIHPDDTVMTVKQKIFYFLKKQIPIDEMYLFSKKKETLSPEKVFNDLTQNGSVNLDAQKINNYFINLDNGNMKLVEEEEYLFEDFKTKLKEREYVVDIPLGFKFIIKKKLLNTVDPYKFVTIDNLLKYNFEYTFSGENNKLLFEYGVLIDNTIYLTYAEDVLSHHRTNERDIIKSYFPNLYNDYLRKDNQITFQDIKKNRNEKLIKDNKIKNFYDDKQNEKVDLFYELNDNKSNDNETNDNETNDNGIKKIMFTIHQDMKMKIPLETIFKLIKTSEKVPLIKYNPGNRRENIYRLYTNKISTDGKKIPYLYNFKKKKNEIIKIGEALATKKKLGFYIRHKVEVKEKDKLIHIFCELLENSLMEVHINFDNGKNIEDIQQIIKDTINKEILEPIYTYFQDSGHKYYKFESFDHPNIEINNIDYIFKIKNEKGIDLKNYINLISNIFEVSQSLLTSNKSIAMRYKKISYYNKMNGINSFIIEQMQVGKDSEYILKLLIDNYNLSMIEAKGYIAAILNEIKVQVGVYENKKIFRDHPGFPIEIFQTTELIKDKYENINIVKVNKINNIKYIKYIKMYIGSLFQIILQEINDVNKKKIERMNNIKEISIKQEKDNIAIVEKEFSKRSSVSIEDNKLELSDDDSSDDDFLDGLGFGGLSDDDDEENSLKISNNEKGSSDKSQDLDNLDLSNDEDDDDNMVGTLTKAKSKGKSKGKSEKLEKLDLNKDLNNIKLKGSKSFFIKRLRARDPGLFSNNDQDENFQAYTKACQSQYMKQPIALTDEEKKWIDAKDISDNIKSYDEHITYGSSDKNKNHYICPRFWCLRDDDNQGRQRSLSVKQVNDGACGGWDAVIPWEKDKMKDNGDMVPPGKRIIEINSERMNLLNHYDKIKKDNETAPGADGKGLLSKIVYKPYIPNFQTKKGDKMCLPCCFKKASYAADEEEVYSLVERRDKEQIKAKKDQRYKYMYEPSSKMPKCKKNEKCMVEKGKDKGKVIWENIVGEKTKRGFSIKNSYQRNGKTKKKPEGAQQKAYEKCDAKPKNNNIKDEYFERRQKEDNEAKIEANDSPGEESDDSNVNENPLTVAFPLQNKQLGYLLPQISKFLQYNVVNKCYISINDTGLKSNTYCLLRKGVERKKNQTFLSCIANLYNDISNHSKNSKKERTIVEDVITVNQLKKNILDNLDIDKFISYHNGNLIKLFETKDNKKPSISKKIKDSKYFKHKKKYIRWKTISAYENYKNFINNNSETIDYKYLWDILCLPSKEGGLFPNGMNLIILDSPNDDVTGKIQLICPTNAYTNTLFDPEKLSVILYSMNNIYEPLFWFNKLNKKKGKKNLYKIIKAFNSDNLKQISPGLKDILNFTMEQCKPFVKSTTSDFQNNIKLDTLLDYIGDIRDKGDKNIYKVEKQIVNFNLKVIGIVISDNNTNKIFLPCRPSNIKVDLDYGYFDEIPMMEYSKTIDLLNEIKNHNKKILCKPKKKVIDVTGFIIGIITETNQFVKVVPKTHQKSITDGADDGLDEIKNEKDETQDFIKLDNQLIISKKFDKKRQSIANKIKLESNFYNMFRGIFRNVINKNGNLKFKKEIKKIIKENSIYRDKIQNIREVIRELMDPKIKWTKSKIFDNDIEIKDMVKCLGLNESKCKKGKTKEFCSFSTQTDKCQIFLPEYNLFFTEVKNNTMYYLKLADELIRYPRLNKFILNPRTFLNYREINYNLHDNEIILLGVLLRDEYFNNIKLQKNSDFVNQKNIYDIVNPIDNHNNNIFNLDYIKRTKENVQVPKEKVEAKVKAKVENKEKVKAKVENKEKVKAKVENKEKVNEDDFNKLWNVSTCKRNVDFQNKNDQKKGGNLHFITNEILSEKDNNIFRRDFYKPTKQCSFEIIKNIIFLHTNKKIGDDELKEILINKMTSMKNNITYRIVHKVIQIEKKFSKKKELMKTRDENVIKDCIDIDDYYLTWYDYMILASHYKIPLICFNSSHMSKIQMKTGSVRYPYTVINKSSNYYYVLIGNNVRIEPGKTIPYNPNYCLLKYNGLRRINKKNIIKFDEMVKNNSYKNVDDYFNNILFRQKIIMKENK</sequence>